<gene>
    <name evidence="1" type="ORF">Tco_1031585</name>
</gene>
<keyword evidence="2" id="KW-1185">Reference proteome</keyword>
<dbReference type="Proteomes" id="UP001151760">
    <property type="component" value="Unassembled WGS sequence"/>
</dbReference>
<accession>A0ABQ5GA93</accession>
<comment type="caution">
    <text evidence="1">The sequence shown here is derived from an EMBL/GenBank/DDBJ whole genome shotgun (WGS) entry which is preliminary data.</text>
</comment>
<organism evidence="1 2">
    <name type="scientific">Tanacetum coccineum</name>
    <dbReference type="NCBI Taxonomy" id="301880"/>
    <lineage>
        <taxon>Eukaryota</taxon>
        <taxon>Viridiplantae</taxon>
        <taxon>Streptophyta</taxon>
        <taxon>Embryophyta</taxon>
        <taxon>Tracheophyta</taxon>
        <taxon>Spermatophyta</taxon>
        <taxon>Magnoliopsida</taxon>
        <taxon>eudicotyledons</taxon>
        <taxon>Gunneridae</taxon>
        <taxon>Pentapetalae</taxon>
        <taxon>asterids</taxon>
        <taxon>campanulids</taxon>
        <taxon>Asterales</taxon>
        <taxon>Asteraceae</taxon>
        <taxon>Asteroideae</taxon>
        <taxon>Anthemideae</taxon>
        <taxon>Anthemidinae</taxon>
        <taxon>Tanacetum</taxon>
    </lineage>
</organism>
<reference evidence="1" key="2">
    <citation type="submission" date="2022-01" db="EMBL/GenBank/DDBJ databases">
        <authorList>
            <person name="Yamashiro T."/>
            <person name="Shiraishi A."/>
            <person name="Satake H."/>
            <person name="Nakayama K."/>
        </authorList>
    </citation>
    <scope>NUCLEOTIDE SEQUENCE</scope>
</reference>
<proteinExistence type="predicted"/>
<evidence type="ECO:0000313" key="2">
    <source>
        <dbReference type="Proteomes" id="UP001151760"/>
    </source>
</evidence>
<reference evidence="1" key="1">
    <citation type="journal article" date="2022" name="Int. J. Mol. Sci.">
        <title>Draft Genome of Tanacetum Coccineum: Genomic Comparison of Closely Related Tanacetum-Family Plants.</title>
        <authorList>
            <person name="Yamashiro T."/>
            <person name="Shiraishi A."/>
            <person name="Nakayama K."/>
            <person name="Satake H."/>
        </authorList>
    </citation>
    <scope>NUCLEOTIDE SEQUENCE</scope>
</reference>
<sequence length="135" mass="15500">MDLDNHQLACLLFKDVLKLRRKSKGTKRKRSKTDEFIHIYSSTSDTLNNSINAIGKEITINLSKMANDQERKLQCEIDLMKRVQKEIDALPGITFEEDFEATDVIGKCPFKAELLFGYDQGKKIKMVQMVARKST</sequence>
<protein>
    <recommendedName>
        <fullName evidence="3">Transposase</fullName>
    </recommendedName>
</protein>
<evidence type="ECO:0000313" key="1">
    <source>
        <dbReference type="EMBL" id="GJT72299.1"/>
    </source>
</evidence>
<dbReference type="EMBL" id="BQNB010018246">
    <property type="protein sequence ID" value="GJT72299.1"/>
    <property type="molecule type" value="Genomic_DNA"/>
</dbReference>
<evidence type="ECO:0008006" key="3">
    <source>
        <dbReference type="Google" id="ProtNLM"/>
    </source>
</evidence>
<name>A0ABQ5GA93_9ASTR</name>